<gene>
    <name evidence="1" type="ORF">CTI12_AA615400</name>
</gene>
<reference evidence="1 2" key="1">
    <citation type="journal article" date="2018" name="Mol. Plant">
        <title>The genome of Artemisia annua provides insight into the evolution of Asteraceae family and artemisinin biosynthesis.</title>
        <authorList>
            <person name="Shen Q."/>
            <person name="Zhang L."/>
            <person name="Liao Z."/>
            <person name="Wang S."/>
            <person name="Yan T."/>
            <person name="Shi P."/>
            <person name="Liu M."/>
            <person name="Fu X."/>
            <person name="Pan Q."/>
            <person name="Wang Y."/>
            <person name="Lv Z."/>
            <person name="Lu X."/>
            <person name="Zhang F."/>
            <person name="Jiang W."/>
            <person name="Ma Y."/>
            <person name="Chen M."/>
            <person name="Hao X."/>
            <person name="Li L."/>
            <person name="Tang Y."/>
            <person name="Lv G."/>
            <person name="Zhou Y."/>
            <person name="Sun X."/>
            <person name="Brodelius P.E."/>
            <person name="Rose J.K.C."/>
            <person name="Tang K."/>
        </authorList>
    </citation>
    <scope>NUCLEOTIDE SEQUENCE [LARGE SCALE GENOMIC DNA]</scope>
    <source>
        <strain evidence="2">cv. Huhao1</strain>
        <tissue evidence="1">Leaf</tissue>
    </source>
</reference>
<dbReference type="Proteomes" id="UP000245207">
    <property type="component" value="Unassembled WGS sequence"/>
</dbReference>
<dbReference type="PANTHER" id="PTHR48040:SF66">
    <property type="entry name" value="PLANT PDR ABC TRANSPORTER ASSOCIATED-RELATED"/>
    <property type="match status" value="1"/>
</dbReference>
<comment type="caution">
    <text evidence="1">The sequence shown here is derived from an EMBL/GenBank/DDBJ whole genome shotgun (WGS) entry which is preliminary data.</text>
</comment>
<sequence>MADDGILRSISKGLGKAAGGWHLEDVFTRSRGGSHDGRSSRHSQEDEEALRWAALEKLPTYNRLRTTIFKSYLPGDQKDVPVEQMLLDVRDLDPDAQQNFIDKIFRIAEEDNEIFLRKFRDRIDK</sequence>
<dbReference type="OrthoDB" id="66620at2759"/>
<protein>
    <submittedName>
        <fullName evidence="1">Plant PDR ABC transporter associated</fullName>
    </submittedName>
</protein>
<dbReference type="STRING" id="35608.A0A2U1KDL5"/>
<accession>A0A2U1KDL5</accession>
<dbReference type="AlphaFoldDB" id="A0A2U1KDL5"/>
<keyword evidence="2" id="KW-1185">Reference proteome</keyword>
<dbReference type="PANTHER" id="PTHR48040">
    <property type="entry name" value="PLEIOTROPIC DRUG RESISTANCE PROTEIN 1-LIKE ISOFORM X1"/>
    <property type="match status" value="1"/>
</dbReference>
<dbReference type="EMBL" id="PKPP01021457">
    <property type="protein sequence ID" value="PWA34828.1"/>
    <property type="molecule type" value="Genomic_DNA"/>
</dbReference>
<evidence type="ECO:0000313" key="2">
    <source>
        <dbReference type="Proteomes" id="UP000245207"/>
    </source>
</evidence>
<name>A0A2U1KDL5_ARTAN</name>
<evidence type="ECO:0000313" key="1">
    <source>
        <dbReference type="EMBL" id="PWA34828.1"/>
    </source>
</evidence>
<proteinExistence type="predicted"/>
<organism evidence="1 2">
    <name type="scientific">Artemisia annua</name>
    <name type="common">Sweet wormwood</name>
    <dbReference type="NCBI Taxonomy" id="35608"/>
    <lineage>
        <taxon>Eukaryota</taxon>
        <taxon>Viridiplantae</taxon>
        <taxon>Streptophyta</taxon>
        <taxon>Embryophyta</taxon>
        <taxon>Tracheophyta</taxon>
        <taxon>Spermatophyta</taxon>
        <taxon>Magnoliopsida</taxon>
        <taxon>eudicotyledons</taxon>
        <taxon>Gunneridae</taxon>
        <taxon>Pentapetalae</taxon>
        <taxon>asterids</taxon>
        <taxon>campanulids</taxon>
        <taxon>Asterales</taxon>
        <taxon>Asteraceae</taxon>
        <taxon>Asteroideae</taxon>
        <taxon>Anthemideae</taxon>
        <taxon>Artemisiinae</taxon>
        <taxon>Artemisia</taxon>
    </lineage>
</organism>